<reference evidence="2 3" key="2">
    <citation type="journal article" date="2011" name="Stand. Genomic Sci.">
        <title>Complete genome sequence of Desulfurococcus mucosus type strain (O7/1).</title>
        <authorList>
            <person name="Wirth R."/>
            <person name="Chertkov O."/>
            <person name="Held B."/>
            <person name="Lapidus A."/>
            <person name="Nolan M."/>
            <person name="Lucas S."/>
            <person name="Hammon N."/>
            <person name="Deshpande S."/>
            <person name="Cheng J.F."/>
            <person name="Tapia R."/>
            <person name="Han C."/>
            <person name="Goodwin L."/>
            <person name="Pitluck S."/>
            <person name="Liolios K."/>
            <person name="Ioanna P."/>
            <person name="Ivanova N."/>
            <person name="Mavromatis K."/>
            <person name="Mikhailova N."/>
            <person name="Pati A."/>
            <person name="Chen A."/>
            <person name="Palaniappan K."/>
            <person name="Land M."/>
            <person name="Hauser L."/>
            <person name="Chang Y.J."/>
            <person name="Jeffries C.D."/>
            <person name="Bilek Y."/>
            <person name="Hader T."/>
            <person name="Rohde M."/>
            <person name="Spring S."/>
            <person name="Sikorski J."/>
            <person name="Goker M."/>
            <person name="Woyke T."/>
            <person name="Bristow J."/>
            <person name="Eisen J.A."/>
            <person name="Markowitz V."/>
            <person name="Hugenholtz P."/>
            <person name="Kyrpides N.C."/>
            <person name="Klenk H.P."/>
        </authorList>
    </citation>
    <scope>NUCLEOTIDE SEQUENCE [LARGE SCALE GENOMIC DNA]</scope>
    <source>
        <strain evidence="3">ATCC 35584 / DSM 2162 / JCM 9187 / O7/1</strain>
    </source>
</reference>
<dbReference type="Gene3D" id="3.90.420.10">
    <property type="entry name" value="Oxidoreductase, molybdopterin-binding domain"/>
    <property type="match status" value="1"/>
</dbReference>
<organism evidence="2 3">
    <name type="scientific">Desulfurococcus mucosus (strain ATCC 35584 / DSM 2162 / JCM 9187 / O7/1)</name>
    <dbReference type="NCBI Taxonomy" id="765177"/>
    <lineage>
        <taxon>Archaea</taxon>
        <taxon>Thermoproteota</taxon>
        <taxon>Thermoprotei</taxon>
        <taxon>Desulfurococcales</taxon>
        <taxon>Desulfurococcaceae</taxon>
        <taxon>Desulfurococcus</taxon>
    </lineage>
</organism>
<dbReference type="HOGENOM" id="CLU_876029_0_0_2"/>
<dbReference type="InterPro" id="IPR036374">
    <property type="entry name" value="OxRdtase_Mopterin-bd_sf"/>
</dbReference>
<sequence>MKCYATASEGLRVKGVEIVVDCAIDPIAINGVDDVRRLASEYSGRVLGGVVCRELVFDSNEAIGSTHMLYRFRCIVDKESGEYIGVRVVARGRLASRVLFTVPRKLTDVVNASHIYNPFNELGRENIEGGDAPGQTYIPSMVVYNILGVPSIDVAKWSLEVAGLVDNPLKLTLSSLYELGVKTVRRDFHCVTGWSVRNVEFTGVPLSRIIELVKPGETVKWVFVESVDGYSTIIPFEELTGGDALVALEMDGRPLDLLHGYPARLVVPHLYGWKSAKWLSRIVFMNEYRDGYWEALGYHPRGRVGLEERFKTH</sequence>
<dbReference type="Pfam" id="PF00174">
    <property type="entry name" value="Oxidored_molyb"/>
    <property type="match status" value="1"/>
</dbReference>
<dbReference type="Proteomes" id="UP000001068">
    <property type="component" value="Chromosome"/>
</dbReference>
<dbReference type="STRING" id="765177.Desmu_0956"/>
<evidence type="ECO:0000313" key="2">
    <source>
        <dbReference type="EMBL" id="ADV65259.1"/>
    </source>
</evidence>
<keyword evidence="3" id="KW-1185">Reference proteome</keyword>
<dbReference type="eggNOG" id="arCOG00264">
    <property type="taxonomic scope" value="Archaea"/>
</dbReference>
<dbReference type="PANTHER" id="PTHR43032">
    <property type="entry name" value="PROTEIN-METHIONINE-SULFOXIDE REDUCTASE"/>
    <property type="match status" value="1"/>
</dbReference>
<protein>
    <submittedName>
        <fullName evidence="2">Oxidoreductase molybdopterin binding protein</fullName>
    </submittedName>
</protein>
<dbReference type="InterPro" id="IPR000572">
    <property type="entry name" value="OxRdtase_Mopterin-bd_dom"/>
</dbReference>
<dbReference type="AlphaFoldDB" id="E8R9T3"/>
<feature type="domain" description="Oxidoreductase molybdopterin-binding" evidence="1">
    <location>
        <begin position="148"/>
        <end position="293"/>
    </location>
</feature>
<reference evidence="3" key="1">
    <citation type="submission" date="2010-11" db="EMBL/GenBank/DDBJ databases">
        <title>The complete genome of Desulfurococcus mucosus DSM 2162.</title>
        <authorList>
            <consortium name="US DOE Joint Genome Institute (JGI-PGF)"/>
            <person name="Lucas S."/>
            <person name="Copeland A."/>
            <person name="Lapidus A."/>
            <person name="Bruce D."/>
            <person name="Goodwin L."/>
            <person name="Pitluck S."/>
            <person name="Kyrpides N."/>
            <person name="Mavromatis K."/>
            <person name="Pagani I."/>
            <person name="Ivanova N."/>
            <person name="Ovchinnikova G."/>
            <person name="Chertkov O."/>
            <person name="Held B."/>
            <person name="Brettin T."/>
            <person name="Detter J.C."/>
            <person name="Tapia R."/>
            <person name="Han C."/>
            <person name="Land M."/>
            <person name="Hauser L."/>
            <person name="Markowitz V."/>
            <person name="Cheng J.-F."/>
            <person name="Hugenholtz P."/>
            <person name="Woyke T."/>
            <person name="Wu D."/>
            <person name="Wirth R."/>
            <person name="Bilek Y."/>
            <person name="Hader T."/>
            <person name="Klenk H.-P."/>
            <person name="Eisen J.A."/>
        </authorList>
    </citation>
    <scope>NUCLEOTIDE SEQUENCE [LARGE SCALE GENOMIC DNA]</scope>
    <source>
        <strain evidence="3">ATCC 35584 / DSM 2162 / JCM 9187 / O7/1</strain>
    </source>
</reference>
<dbReference type="EMBL" id="CP002363">
    <property type="protein sequence ID" value="ADV65259.1"/>
    <property type="molecule type" value="Genomic_DNA"/>
</dbReference>
<dbReference type="KEGG" id="dmu:Desmu_0956"/>
<name>E8R9T3_DESM0</name>
<dbReference type="SUPFAM" id="SSF56524">
    <property type="entry name" value="Oxidoreductase molybdopterin-binding domain"/>
    <property type="match status" value="1"/>
</dbReference>
<proteinExistence type="predicted"/>
<evidence type="ECO:0000259" key="1">
    <source>
        <dbReference type="Pfam" id="PF00174"/>
    </source>
</evidence>
<gene>
    <name evidence="2" type="ordered locus">Desmu_0956</name>
</gene>
<evidence type="ECO:0000313" key="3">
    <source>
        <dbReference type="Proteomes" id="UP000001068"/>
    </source>
</evidence>
<dbReference type="OrthoDB" id="24039at2157"/>
<dbReference type="PANTHER" id="PTHR43032:SF4">
    <property type="entry name" value="OXIDOREDUCTASE MOLYBDOPTERIN-BINDING DOMAIN-CONTAINING PROTEIN"/>
    <property type="match status" value="1"/>
</dbReference>
<accession>E8R9T3</accession>